<proteinExistence type="inferred from homology"/>
<evidence type="ECO:0000256" key="4">
    <source>
        <dbReference type="ARBA" id="ARBA00006739"/>
    </source>
</evidence>
<accession>A0A9P8IDI0</accession>
<evidence type="ECO:0000256" key="13">
    <source>
        <dbReference type="ARBA" id="ARBA00031543"/>
    </source>
</evidence>
<keyword evidence="8" id="KW-0808">Transferase</keyword>
<evidence type="ECO:0000256" key="6">
    <source>
        <dbReference type="ARBA" id="ARBA00019988"/>
    </source>
</evidence>
<evidence type="ECO:0000313" key="17">
    <source>
        <dbReference type="Proteomes" id="UP000698800"/>
    </source>
</evidence>
<dbReference type="Pfam" id="PF13506">
    <property type="entry name" value="Glyco_transf_21"/>
    <property type="match status" value="1"/>
</dbReference>
<evidence type="ECO:0000256" key="3">
    <source>
        <dbReference type="ARBA" id="ARBA00004991"/>
    </source>
</evidence>
<protein>
    <recommendedName>
        <fullName evidence="6">Ceramide glucosyltransferase</fullName>
        <ecNumber evidence="5">2.4.1.80</ecNumber>
    </recommendedName>
    <alternativeName>
        <fullName evidence="13">Glucosylceramide synthase</fullName>
    </alternativeName>
    <alternativeName>
        <fullName evidence="14">UDP-glucose ceramide glucosyltransferase</fullName>
    </alternativeName>
    <alternativeName>
        <fullName evidence="12">UDP-glucose:N-acylsphingosine D-glucosyltransferase</fullName>
    </alternativeName>
</protein>
<dbReference type="GO" id="GO:0016020">
    <property type="term" value="C:membrane"/>
    <property type="evidence" value="ECO:0007669"/>
    <property type="project" value="UniProtKB-SubCell"/>
</dbReference>
<dbReference type="Proteomes" id="UP000698800">
    <property type="component" value="Unassembled WGS sequence"/>
</dbReference>
<evidence type="ECO:0000256" key="12">
    <source>
        <dbReference type="ARBA" id="ARBA00031017"/>
    </source>
</evidence>
<keyword evidence="17" id="KW-1185">Reference proteome</keyword>
<evidence type="ECO:0000256" key="7">
    <source>
        <dbReference type="ARBA" id="ARBA00022676"/>
    </source>
</evidence>
<reference evidence="16" key="1">
    <citation type="submission" date="2021-03" db="EMBL/GenBank/DDBJ databases">
        <title>Comparative genomics and phylogenomic investigation of the class Geoglossomycetes provide insights into ecological specialization and systematics.</title>
        <authorList>
            <person name="Melie T."/>
            <person name="Pirro S."/>
            <person name="Miller A.N."/>
            <person name="Quandt A."/>
        </authorList>
    </citation>
    <scope>NUCLEOTIDE SEQUENCE</scope>
    <source>
        <strain evidence="16">GBOQ0MN5Z8</strain>
    </source>
</reference>
<dbReference type="InterPro" id="IPR025993">
    <property type="entry name" value="Ceramide_glucosylTrfase"/>
</dbReference>
<name>A0A9P8IDI0_9PEZI</name>
<dbReference type="GO" id="GO:0008120">
    <property type="term" value="F:ceramide glucosyltransferase activity"/>
    <property type="evidence" value="ECO:0007669"/>
    <property type="project" value="UniProtKB-EC"/>
</dbReference>
<comment type="caution">
    <text evidence="16">The sequence shown here is derived from an EMBL/GenBank/DDBJ whole genome shotgun (WGS) entry which is preliminary data.</text>
</comment>
<evidence type="ECO:0000313" key="16">
    <source>
        <dbReference type="EMBL" id="KAH0542276.1"/>
    </source>
</evidence>
<evidence type="ECO:0000256" key="10">
    <source>
        <dbReference type="ARBA" id="ARBA00022989"/>
    </source>
</evidence>
<evidence type="ECO:0000256" key="1">
    <source>
        <dbReference type="ARBA" id="ARBA00004141"/>
    </source>
</evidence>
<comment type="similarity">
    <text evidence="4">Belongs to the glycosyltransferase 2 family.</text>
</comment>
<keyword evidence="10" id="KW-1133">Transmembrane helix</keyword>
<comment type="pathway">
    <text evidence="2">Lipid metabolism; sphingolipid metabolism.</text>
</comment>
<feature type="compositionally biased region" description="Polar residues" evidence="15">
    <location>
        <begin position="189"/>
        <end position="204"/>
    </location>
</feature>
<evidence type="ECO:0000256" key="8">
    <source>
        <dbReference type="ARBA" id="ARBA00022679"/>
    </source>
</evidence>
<dbReference type="OrthoDB" id="1483400at2759"/>
<organism evidence="16 17">
    <name type="scientific">Glutinoglossum americanum</name>
    <dbReference type="NCBI Taxonomy" id="1670608"/>
    <lineage>
        <taxon>Eukaryota</taxon>
        <taxon>Fungi</taxon>
        <taxon>Dikarya</taxon>
        <taxon>Ascomycota</taxon>
        <taxon>Pezizomycotina</taxon>
        <taxon>Geoglossomycetes</taxon>
        <taxon>Geoglossales</taxon>
        <taxon>Geoglossaceae</taxon>
        <taxon>Glutinoglossum</taxon>
    </lineage>
</organism>
<dbReference type="AlphaFoldDB" id="A0A9P8IDI0"/>
<dbReference type="EC" id="2.4.1.80" evidence="5"/>
<dbReference type="GO" id="GO:0006679">
    <property type="term" value="P:glucosylceramide biosynthetic process"/>
    <property type="evidence" value="ECO:0007669"/>
    <property type="project" value="TreeGrafter"/>
</dbReference>
<evidence type="ECO:0000256" key="14">
    <source>
        <dbReference type="ARBA" id="ARBA00032575"/>
    </source>
</evidence>
<evidence type="ECO:0000256" key="11">
    <source>
        <dbReference type="ARBA" id="ARBA00023136"/>
    </source>
</evidence>
<gene>
    <name evidence="16" type="ORF">FGG08_003303</name>
</gene>
<keyword evidence="11" id="KW-0472">Membrane</keyword>
<keyword evidence="7" id="KW-0328">Glycosyltransferase</keyword>
<comment type="pathway">
    <text evidence="3">Sphingolipid metabolism.</text>
</comment>
<dbReference type="EMBL" id="JAGHQL010000057">
    <property type="protein sequence ID" value="KAH0542276.1"/>
    <property type="molecule type" value="Genomic_DNA"/>
</dbReference>
<sequence>MVRNYSSPPPPPVSTTTLPADKVPHLTILRPVKDLEPHLSECLSASFRQTYPRDKLTIYFCIASRSDPAYPLLQRLVSQYAADFDVKVFVEEEDPHLTGHSKSRSLGPNPKIRNLSRGFREAKGDIVWIIDCNVWVGKGVAGRMVDKLCGFTTRGQGKKYKFVHQLPIVVDTTGEDYKAAQNCFSGLVQNGSAPSPKPGSNGSASGALPGRHSPKISTATREISGGGRLEELFLSSSHAKFYTAINTVLVAPCIVGKSNMFRRSHLNHLTAGGSSDGSHPGIDFFSNNICEDHLIGDLLWRGRVPEEEAGETWGKHALVLGDLSIQPMARASVREYIARRVRWLRVRKFTVTLATLVEPGTESFVASLCGAYAGTTLPFFRDSLHISQTWLAFVELWLLSVALWALVDRTLYMILHSGRSVEVDGHTPGFARRLDTRRTFWEWALAWLGREGLAFPIWAWAVFGGTTVVWRGREFWVGMDMRVHEVNGKKGRWKMRTD</sequence>
<evidence type="ECO:0000256" key="2">
    <source>
        <dbReference type="ARBA" id="ARBA00004760"/>
    </source>
</evidence>
<dbReference type="SUPFAM" id="SSF53448">
    <property type="entry name" value="Nucleotide-diphospho-sugar transferases"/>
    <property type="match status" value="1"/>
</dbReference>
<dbReference type="InterPro" id="IPR029044">
    <property type="entry name" value="Nucleotide-diphossugar_trans"/>
</dbReference>
<evidence type="ECO:0000256" key="15">
    <source>
        <dbReference type="SAM" id="MobiDB-lite"/>
    </source>
</evidence>
<keyword evidence="9" id="KW-0812">Transmembrane</keyword>
<evidence type="ECO:0000256" key="9">
    <source>
        <dbReference type="ARBA" id="ARBA00022692"/>
    </source>
</evidence>
<comment type="subcellular location">
    <subcellularLocation>
        <location evidence="1">Membrane</location>
        <topology evidence="1">Multi-pass membrane protein</topology>
    </subcellularLocation>
</comment>
<dbReference type="PANTHER" id="PTHR12726:SF0">
    <property type="entry name" value="CERAMIDE GLUCOSYLTRANSFERASE"/>
    <property type="match status" value="1"/>
</dbReference>
<dbReference type="PANTHER" id="PTHR12726">
    <property type="entry name" value="CERAMIDE GLUCOSYLTRANSFERASE"/>
    <property type="match status" value="1"/>
</dbReference>
<feature type="region of interest" description="Disordered" evidence="15">
    <location>
        <begin position="189"/>
        <end position="221"/>
    </location>
</feature>
<evidence type="ECO:0000256" key="5">
    <source>
        <dbReference type="ARBA" id="ARBA00012699"/>
    </source>
</evidence>
<dbReference type="Gene3D" id="3.90.550.10">
    <property type="entry name" value="Spore Coat Polysaccharide Biosynthesis Protein SpsA, Chain A"/>
    <property type="match status" value="1"/>
</dbReference>